<evidence type="ECO:0000256" key="1">
    <source>
        <dbReference type="ARBA" id="ARBA00022490"/>
    </source>
</evidence>
<keyword evidence="5" id="KW-0238">DNA-binding</keyword>
<dbReference type="Gene3D" id="3.30.70.1620">
    <property type="match status" value="1"/>
</dbReference>
<dbReference type="Pfam" id="PF06470">
    <property type="entry name" value="SMC_hinge"/>
    <property type="match status" value="1"/>
</dbReference>
<feature type="domain" description="SMC hinge" evidence="8">
    <location>
        <begin position="521"/>
        <end position="635"/>
    </location>
</feature>
<dbReference type="PANTHER" id="PTHR43977">
    <property type="entry name" value="STRUCTURAL MAINTENANCE OF CHROMOSOMES PROTEIN 3"/>
    <property type="match status" value="1"/>
</dbReference>
<sequence>MFLHRLEIQGFKSFVDRTEVRFGDGITGVIGPNGCGKTNVSDAIRWVMGEQSAKQLRGDSMEDVIFNGCPTRKPLGLAEVHLTFKNDRGILPTEFTEVTVSRRVFRSGMSEYFINKTPCRLRDIRDLFFDTGMGSHAYSVIERQMVDHVLSDNSGHRRFLFEEASGITKYKARKKEALAKLDATEGDLVRLNDIVFEIERELRSLARQVGKARRFQRLRDEIRDLDLTLTAGLVESLKAREREARDQWQEEAVRREGVTAELDGLEAKLSDTRLALLEVERELATAQGGLRDREEARQEAQNQVVLLRERAAGLARRADEAAADAVRMRQRLEEVRAREEESAARRDALSAEREAAQAGAEAGERALQAVEAELRQRREVAADHKQLSLDLFSAEAEKRGACERIRERQASLAERRDAAAARLAELEHRLGALARAAEEGAARRAGLDAELDEARRALAEVEADLADLAARARERGDALARTRREAAAVESRLATLLELKRNFEGVSEGVRGLLGEGGAPAGVVGLVSDVLEVPARYLDALEASLGEAAAFVLVEDRAALEGALARLRGLESGRATLVDLAHVTAGAPPALPEEPGVVGRASDLVRCEARFRPLVERLLGSVVVVEDRPTAAALAARSEGGLRFVSLDGEVWERGRVRAGSARNLAGLLHRETHIRELTGQVADLGLAAEGLEGEIAALDAGREARLADRARAQEQVDLRRAALEQVARDLDSTERERRWAAAEADERRREIAAIDAESEALGRALQQAEDDLGDYQRQLGLAREQLADLDGAVRGLEARREEAAARAQQARETLLRVSREEGEWQAQWARAEQTRRELEAGIAARTEEERGARAQVASIEAEVAGLEAGLTGLLEARRRSASASWRCRRAIMRSGRRRRGSTRPRASAASTRRSSGSCSTSSSSTACRRAPTSTAPSSGCAPSTPWTPKRGPRRRRPRASTPRRRSVSSRSRARGCAASGRSTCWRSRSTARRRSAGRS</sequence>
<feature type="coiled-coil region" evidence="6">
    <location>
        <begin position="409"/>
        <end position="499"/>
    </location>
</feature>
<feature type="compositionally biased region" description="Basic and acidic residues" evidence="7">
    <location>
        <begin position="336"/>
        <end position="355"/>
    </location>
</feature>
<reference evidence="9" key="1">
    <citation type="journal article" date="2020" name="mSystems">
        <title>Genome- and Community-Level Interaction Insights into Carbon Utilization and Element Cycling Functions of Hydrothermarchaeota in Hydrothermal Sediment.</title>
        <authorList>
            <person name="Zhou Z."/>
            <person name="Liu Y."/>
            <person name="Xu W."/>
            <person name="Pan J."/>
            <person name="Luo Z.H."/>
            <person name="Li M."/>
        </authorList>
    </citation>
    <scope>NUCLEOTIDE SEQUENCE [LARGE SCALE GENOMIC DNA]</scope>
    <source>
        <strain evidence="9">SpSt-381</strain>
    </source>
</reference>
<evidence type="ECO:0000259" key="8">
    <source>
        <dbReference type="SMART" id="SM00968"/>
    </source>
</evidence>
<dbReference type="GO" id="GO:0030261">
    <property type="term" value="P:chromosome condensation"/>
    <property type="evidence" value="ECO:0007669"/>
    <property type="project" value="InterPro"/>
</dbReference>
<keyword evidence="4 6" id="KW-0175">Coiled coil</keyword>
<feature type="coiled-coil region" evidence="6">
    <location>
        <begin position="167"/>
        <end position="208"/>
    </location>
</feature>
<evidence type="ECO:0000256" key="5">
    <source>
        <dbReference type="ARBA" id="ARBA00023125"/>
    </source>
</evidence>
<keyword evidence="3" id="KW-0067">ATP-binding</keyword>
<dbReference type="SUPFAM" id="SSF52540">
    <property type="entry name" value="P-loop containing nucleoside triphosphate hydrolases"/>
    <property type="match status" value="1"/>
</dbReference>
<dbReference type="Gene3D" id="1.10.287.1490">
    <property type="match status" value="1"/>
</dbReference>
<evidence type="ECO:0000256" key="4">
    <source>
        <dbReference type="ARBA" id="ARBA00023054"/>
    </source>
</evidence>
<dbReference type="SUPFAM" id="SSF57997">
    <property type="entry name" value="Tropomyosin"/>
    <property type="match status" value="1"/>
</dbReference>
<evidence type="ECO:0000256" key="6">
    <source>
        <dbReference type="SAM" id="Coils"/>
    </source>
</evidence>
<dbReference type="PIRSF" id="PIRSF005719">
    <property type="entry name" value="SMC"/>
    <property type="match status" value="1"/>
</dbReference>
<dbReference type="InterPro" id="IPR027417">
    <property type="entry name" value="P-loop_NTPase"/>
</dbReference>
<dbReference type="InterPro" id="IPR010935">
    <property type="entry name" value="SMC_hinge"/>
</dbReference>
<evidence type="ECO:0000256" key="3">
    <source>
        <dbReference type="ARBA" id="ARBA00022840"/>
    </source>
</evidence>
<dbReference type="GO" id="GO:0007062">
    <property type="term" value="P:sister chromatid cohesion"/>
    <property type="evidence" value="ECO:0007669"/>
    <property type="project" value="InterPro"/>
</dbReference>
<comment type="caution">
    <text evidence="9">The sequence shown here is derived from an EMBL/GenBank/DDBJ whole genome shotgun (WGS) entry which is preliminary data.</text>
</comment>
<dbReference type="Gene3D" id="1.20.1060.20">
    <property type="match status" value="1"/>
</dbReference>
<dbReference type="Pfam" id="PF02463">
    <property type="entry name" value="SMC_N"/>
    <property type="match status" value="1"/>
</dbReference>
<dbReference type="GO" id="GO:0016887">
    <property type="term" value="F:ATP hydrolysis activity"/>
    <property type="evidence" value="ECO:0007669"/>
    <property type="project" value="InterPro"/>
</dbReference>
<accession>A0A832I477</accession>
<feature type="compositionally biased region" description="Basic residues" evidence="7">
    <location>
        <begin position="990"/>
        <end position="1000"/>
    </location>
</feature>
<evidence type="ECO:0000256" key="7">
    <source>
        <dbReference type="SAM" id="MobiDB-lite"/>
    </source>
</evidence>
<feature type="region of interest" description="Disordered" evidence="7">
    <location>
        <begin position="336"/>
        <end position="362"/>
    </location>
</feature>
<feature type="compositionally biased region" description="Basic residues" evidence="7">
    <location>
        <begin position="951"/>
        <end position="974"/>
    </location>
</feature>
<feature type="coiled-coil region" evidence="6">
    <location>
        <begin position="752"/>
        <end position="821"/>
    </location>
</feature>
<name>A0A832I477_UNCEI</name>
<dbReference type="AlphaFoldDB" id="A0A832I477"/>
<dbReference type="InterPro" id="IPR011890">
    <property type="entry name" value="SMC_prok"/>
</dbReference>
<feature type="compositionally biased region" description="Low complexity" evidence="7">
    <location>
        <begin position="904"/>
        <end position="937"/>
    </location>
</feature>
<dbReference type="InterPro" id="IPR036277">
    <property type="entry name" value="SMC_hinge_sf"/>
</dbReference>
<proteinExistence type="predicted"/>
<protein>
    <submittedName>
        <fullName evidence="9">Chromosome segregation protein SMC</fullName>
    </submittedName>
</protein>
<dbReference type="InterPro" id="IPR003395">
    <property type="entry name" value="RecF/RecN/SMC_N"/>
</dbReference>
<evidence type="ECO:0000256" key="2">
    <source>
        <dbReference type="ARBA" id="ARBA00022741"/>
    </source>
</evidence>
<keyword evidence="2" id="KW-0547">Nucleotide-binding</keyword>
<evidence type="ECO:0000313" key="9">
    <source>
        <dbReference type="EMBL" id="HGZ43264.1"/>
    </source>
</evidence>
<dbReference type="EMBL" id="DSQF01000016">
    <property type="protein sequence ID" value="HGZ43264.1"/>
    <property type="molecule type" value="Genomic_DNA"/>
</dbReference>
<dbReference type="SMART" id="SM00968">
    <property type="entry name" value="SMC_hinge"/>
    <property type="match status" value="1"/>
</dbReference>
<dbReference type="InterPro" id="IPR024704">
    <property type="entry name" value="SMC"/>
</dbReference>
<dbReference type="GO" id="GO:0003677">
    <property type="term" value="F:DNA binding"/>
    <property type="evidence" value="ECO:0007669"/>
    <property type="project" value="UniProtKB-KW"/>
</dbReference>
<organism evidence="9">
    <name type="scientific">Eiseniibacteriota bacterium</name>
    <dbReference type="NCBI Taxonomy" id="2212470"/>
    <lineage>
        <taxon>Bacteria</taxon>
        <taxon>Candidatus Eiseniibacteriota</taxon>
    </lineage>
</organism>
<feature type="compositionally biased region" description="Low complexity" evidence="7">
    <location>
        <begin position="975"/>
        <end position="989"/>
    </location>
</feature>
<gene>
    <name evidence="9" type="primary">smc</name>
    <name evidence="9" type="ORF">ENR23_07540</name>
</gene>
<dbReference type="GO" id="GO:0005694">
    <property type="term" value="C:chromosome"/>
    <property type="evidence" value="ECO:0007669"/>
    <property type="project" value="InterPro"/>
</dbReference>
<feature type="compositionally biased region" description="Basic residues" evidence="7">
    <location>
        <begin position="889"/>
        <end position="903"/>
    </location>
</feature>
<dbReference type="GO" id="GO:0005524">
    <property type="term" value="F:ATP binding"/>
    <property type="evidence" value="ECO:0007669"/>
    <property type="project" value="UniProtKB-KW"/>
</dbReference>
<dbReference type="NCBIfam" id="TIGR02168">
    <property type="entry name" value="SMC_prok_B"/>
    <property type="match status" value="1"/>
</dbReference>
<dbReference type="Gene3D" id="3.40.50.300">
    <property type="entry name" value="P-loop containing nucleotide triphosphate hydrolases"/>
    <property type="match status" value="1"/>
</dbReference>
<keyword evidence="1" id="KW-0963">Cytoplasm</keyword>
<feature type="region of interest" description="Disordered" evidence="7">
    <location>
        <begin position="889"/>
        <end position="1000"/>
    </location>
</feature>
<dbReference type="SUPFAM" id="SSF75553">
    <property type="entry name" value="Smc hinge domain"/>
    <property type="match status" value="1"/>
</dbReference>